<dbReference type="PROSITE" id="PS51060">
    <property type="entry name" value="PARP_ALPHA_HD"/>
    <property type="match status" value="1"/>
</dbReference>
<gene>
    <name evidence="21" type="ORF">TD95_002582</name>
</gene>
<dbReference type="InterPro" id="IPR012317">
    <property type="entry name" value="Poly(ADP-ribose)pol_cat_dom"/>
</dbReference>
<dbReference type="GO" id="GO:0005730">
    <property type="term" value="C:nucleolus"/>
    <property type="evidence" value="ECO:0007669"/>
    <property type="project" value="TreeGrafter"/>
</dbReference>
<evidence type="ECO:0000256" key="8">
    <source>
        <dbReference type="ARBA" id="ARBA00022771"/>
    </source>
</evidence>
<dbReference type="GO" id="GO:1990404">
    <property type="term" value="F:NAD+-protein mono-ADP-ribosyltransferase activity"/>
    <property type="evidence" value="ECO:0007669"/>
    <property type="project" value="TreeGrafter"/>
</dbReference>
<evidence type="ECO:0000256" key="12">
    <source>
        <dbReference type="ARBA" id="ARBA00023242"/>
    </source>
</evidence>
<dbReference type="SUPFAM" id="SSF47587">
    <property type="entry name" value="Domain of poly(ADP-ribose) polymerase"/>
    <property type="match status" value="1"/>
</dbReference>
<dbReference type="InterPro" id="IPR036616">
    <property type="entry name" value="Poly(ADP-ribose)pol_reg_dom_sf"/>
</dbReference>
<dbReference type="PROSITE" id="PS51977">
    <property type="entry name" value="WGR"/>
    <property type="match status" value="1"/>
</dbReference>
<dbReference type="SUPFAM" id="SSF142921">
    <property type="entry name" value="WGR domain-like"/>
    <property type="match status" value="1"/>
</dbReference>
<dbReference type="PANTHER" id="PTHR10459">
    <property type="entry name" value="DNA LIGASE"/>
    <property type="match status" value="1"/>
</dbReference>
<dbReference type="PANTHER" id="PTHR10459:SF60">
    <property type="entry name" value="POLY [ADP-RIBOSE] POLYMERASE 2"/>
    <property type="match status" value="1"/>
</dbReference>
<dbReference type="InterPro" id="IPR036420">
    <property type="entry name" value="BRCT_dom_sf"/>
</dbReference>
<dbReference type="SUPFAM" id="SSF56399">
    <property type="entry name" value="ADP-ribosylation"/>
    <property type="match status" value="1"/>
</dbReference>
<evidence type="ECO:0000313" key="22">
    <source>
        <dbReference type="Proteomes" id="UP000033483"/>
    </source>
</evidence>
<dbReference type="Pfam" id="PF05406">
    <property type="entry name" value="WGR"/>
    <property type="match status" value="1"/>
</dbReference>
<evidence type="ECO:0000259" key="17">
    <source>
        <dbReference type="PROSITE" id="PS50172"/>
    </source>
</evidence>
<evidence type="ECO:0000256" key="7">
    <source>
        <dbReference type="ARBA" id="ARBA00022765"/>
    </source>
</evidence>
<evidence type="ECO:0000259" key="18">
    <source>
        <dbReference type="PROSITE" id="PS51059"/>
    </source>
</evidence>
<feature type="domain" description="WGR" evidence="20">
    <location>
        <begin position="189"/>
        <end position="289"/>
    </location>
</feature>
<keyword evidence="7" id="KW-0013">ADP-ribosylation</keyword>
<evidence type="ECO:0000256" key="11">
    <source>
        <dbReference type="ARBA" id="ARBA00023125"/>
    </source>
</evidence>
<dbReference type="InterPro" id="IPR008893">
    <property type="entry name" value="WGR_domain"/>
</dbReference>
<dbReference type="EC" id="2.4.2.-" evidence="15"/>
<evidence type="ECO:0000259" key="19">
    <source>
        <dbReference type="PROSITE" id="PS51060"/>
    </source>
</evidence>
<dbReference type="InterPro" id="IPR004102">
    <property type="entry name" value="Poly(ADP-ribose)pol_reg_dom"/>
</dbReference>
<dbReference type="InterPro" id="IPR050800">
    <property type="entry name" value="ARTD/PARP"/>
</dbReference>
<keyword evidence="22" id="KW-1185">Reference proteome</keyword>
<comment type="catalytic activity">
    <reaction evidence="14">
        <text>NAD(+) + (ADP-D-ribosyl)n-acceptor = nicotinamide + (ADP-D-ribosyl)n+1-acceptor + H(+).</text>
        <dbReference type="EC" id="2.4.2.30"/>
    </reaction>
</comment>
<evidence type="ECO:0000256" key="6">
    <source>
        <dbReference type="ARBA" id="ARBA00022737"/>
    </source>
</evidence>
<dbReference type="Pfam" id="PF00644">
    <property type="entry name" value="PARP"/>
    <property type="match status" value="1"/>
</dbReference>
<keyword evidence="9" id="KW-0862">Zinc</keyword>
<keyword evidence="5" id="KW-0479">Metal-binding</keyword>
<evidence type="ECO:0000256" key="10">
    <source>
        <dbReference type="ARBA" id="ARBA00023027"/>
    </source>
</evidence>
<feature type="domain" description="BRCT" evidence="17">
    <location>
        <begin position="8"/>
        <end position="101"/>
    </location>
</feature>
<keyword evidence="4" id="KW-0548">Nucleotidyltransferase</keyword>
<dbReference type="SMART" id="SM00292">
    <property type="entry name" value="BRCT"/>
    <property type="match status" value="1"/>
</dbReference>
<comment type="caution">
    <text evidence="21">The sequence shown here is derived from an EMBL/GenBank/DDBJ whole genome shotgun (WGS) entry which is preliminary data.</text>
</comment>
<keyword evidence="12" id="KW-0539">Nucleus</keyword>
<dbReference type="GO" id="GO:0003677">
    <property type="term" value="F:DNA binding"/>
    <property type="evidence" value="ECO:0007669"/>
    <property type="project" value="UniProtKB-KW"/>
</dbReference>
<evidence type="ECO:0000256" key="14">
    <source>
        <dbReference type="ARBA" id="ARBA00033987"/>
    </source>
</evidence>
<feature type="domain" description="PARP alpha-helical" evidence="19">
    <location>
        <begin position="317"/>
        <end position="443"/>
    </location>
</feature>
<organism evidence="21 22">
    <name type="scientific">Thielaviopsis punctulata</name>
    <dbReference type="NCBI Taxonomy" id="72032"/>
    <lineage>
        <taxon>Eukaryota</taxon>
        <taxon>Fungi</taxon>
        <taxon>Dikarya</taxon>
        <taxon>Ascomycota</taxon>
        <taxon>Pezizomycotina</taxon>
        <taxon>Sordariomycetes</taxon>
        <taxon>Hypocreomycetidae</taxon>
        <taxon>Microascales</taxon>
        <taxon>Ceratocystidaceae</taxon>
        <taxon>Thielaviopsis</taxon>
    </lineage>
</organism>
<dbReference type="SMART" id="SM00773">
    <property type="entry name" value="WGR"/>
    <property type="match status" value="1"/>
</dbReference>
<dbReference type="CDD" id="cd01437">
    <property type="entry name" value="parp_like"/>
    <property type="match status" value="1"/>
</dbReference>
<dbReference type="GO" id="GO:0003950">
    <property type="term" value="F:NAD+ poly-ADP-ribosyltransferase activity"/>
    <property type="evidence" value="ECO:0007669"/>
    <property type="project" value="UniProtKB-UniRule"/>
</dbReference>
<evidence type="ECO:0000256" key="15">
    <source>
        <dbReference type="RuleBase" id="RU362114"/>
    </source>
</evidence>
<dbReference type="Pfam" id="PF02877">
    <property type="entry name" value="PARP_reg"/>
    <property type="match status" value="1"/>
</dbReference>
<evidence type="ECO:0000256" key="9">
    <source>
        <dbReference type="ARBA" id="ARBA00022833"/>
    </source>
</evidence>
<dbReference type="SUPFAM" id="SSF52113">
    <property type="entry name" value="BRCT domain"/>
    <property type="match status" value="1"/>
</dbReference>
<dbReference type="FunFam" id="1.20.142.10:FF:000002">
    <property type="entry name" value="Poly [ADP-ribose] polymerase"/>
    <property type="match status" value="1"/>
</dbReference>
<comment type="similarity">
    <text evidence="13">Belongs to the ARTD/PARP family.</text>
</comment>
<dbReference type="Gene3D" id="3.90.228.10">
    <property type="match status" value="1"/>
</dbReference>
<evidence type="ECO:0000259" key="20">
    <source>
        <dbReference type="PROSITE" id="PS51977"/>
    </source>
</evidence>
<sequence>MTSPTATNSSAPLAACAVAVSGVFRRFTHGQIEEIVKELGGIVTKSVTRTTTHLITTEHDYNAMASKVKGAVSRGLPIVTLDWLLDTQNKKAHQAETDYFVSSLVSKPPTSSTPPPRKRSLASLTSSPTLPKKAKLADASPSAKDVSTADCKTDVAASPQIKSGPLADGQISKSSSLVVPLDHPPSFPNAKVYIDDNGLIYDASLNQTNAQNNNNKFYRLQLIQMHNGDYATWTRWGRVGEWGQKNTLSGNLDMCIREFGKKFRSKSGYPFPETGTPKPGKYVFVERSYEPDDDEDEQQKEAKSEPGAVKEEHKPIESKLEKPVQKLAELIFNKAYISSAMEAMNYDANKLPLGKLSKKTISRGFEMLKKLGATINDQPEYLQELRMDKLSAIVYLSNSYYSVIPHAFGRNRPPIIQSGHMLKREIELLESLSNMKAAEDIMKLTTETPKTNLLDHHFDALGLQSISVLDHSSSEFVALLNYLEITRGATHNLSYKIQDIYRIERPGEKDRIDTLPFSSGPKSNRRLLWHGSRSTNYAGILSQGLRIAPPEAPVSGYMFGKGIYLADMSSKSANYCYSNYSGGYALLLLCEAELGQMQKLVRADYNADKLAANTGSGSTLGMGRTGPTQWKDAGCVHPSLAGISMPNTDLAPGSTNVPDATLLYNEYIAYNVSQVRLRYLFRVSMKS</sequence>
<dbReference type="GO" id="GO:0016779">
    <property type="term" value="F:nucleotidyltransferase activity"/>
    <property type="evidence" value="ECO:0007669"/>
    <property type="project" value="UniProtKB-KW"/>
</dbReference>
<feature type="region of interest" description="Disordered" evidence="16">
    <location>
        <begin position="290"/>
        <end position="317"/>
    </location>
</feature>
<dbReference type="OrthoDB" id="2017365at2759"/>
<keyword evidence="10 15" id="KW-0520">NAD</keyword>
<evidence type="ECO:0000256" key="4">
    <source>
        <dbReference type="ARBA" id="ARBA00022695"/>
    </source>
</evidence>
<dbReference type="InterPro" id="IPR001357">
    <property type="entry name" value="BRCT_dom"/>
</dbReference>
<dbReference type="InterPro" id="IPR036930">
    <property type="entry name" value="WGR_dom_sf"/>
</dbReference>
<dbReference type="GO" id="GO:0008270">
    <property type="term" value="F:zinc ion binding"/>
    <property type="evidence" value="ECO:0007669"/>
    <property type="project" value="UniProtKB-KW"/>
</dbReference>
<dbReference type="GO" id="GO:0070212">
    <property type="term" value="P:protein poly-ADP-ribosylation"/>
    <property type="evidence" value="ECO:0007669"/>
    <property type="project" value="TreeGrafter"/>
</dbReference>
<protein>
    <recommendedName>
        <fullName evidence="15">Poly [ADP-ribose] polymerase</fullName>
        <shortName evidence="15">PARP</shortName>
        <ecNumber evidence="15">2.4.2.-</ecNumber>
    </recommendedName>
</protein>
<keyword evidence="2 15" id="KW-0328">Glycosyltransferase</keyword>
<dbReference type="AlphaFoldDB" id="A0A0F4ZDZ7"/>
<dbReference type="GO" id="GO:0006302">
    <property type="term" value="P:double-strand break repair"/>
    <property type="evidence" value="ECO:0007669"/>
    <property type="project" value="TreeGrafter"/>
</dbReference>
<keyword evidence="8" id="KW-0863">Zinc-finger</keyword>
<keyword evidence="3 15" id="KW-0808">Transferase</keyword>
<feature type="compositionally biased region" description="Basic and acidic residues" evidence="16">
    <location>
        <begin position="299"/>
        <end position="317"/>
    </location>
</feature>
<proteinExistence type="inferred from homology"/>
<dbReference type="Proteomes" id="UP000033483">
    <property type="component" value="Unassembled WGS sequence"/>
</dbReference>
<keyword evidence="11" id="KW-0238">DNA-binding</keyword>
<feature type="compositionally biased region" description="Low complexity" evidence="16">
    <location>
        <begin position="121"/>
        <end position="131"/>
    </location>
</feature>
<accession>A0A0F4ZDZ7</accession>
<evidence type="ECO:0000256" key="3">
    <source>
        <dbReference type="ARBA" id="ARBA00022679"/>
    </source>
</evidence>
<dbReference type="PROSITE" id="PS50172">
    <property type="entry name" value="BRCT"/>
    <property type="match status" value="1"/>
</dbReference>
<evidence type="ECO:0000256" key="13">
    <source>
        <dbReference type="ARBA" id="ARBA00024347"/>
    </source>
</evidence>
<evidence type="ECO:0000256" key="1">
    <source>
        <dbReference type="ARBA" id="ARBA00004123"/>
    </source>
</evidence>
<evidence type="ECO:0000313" key="21">
    <source>
        <dbReference type="EMBL" id="KKA28450.1"/>
    </source>
</evidence>
<dbReference type="Pfam" id="PF00533">
    <property type="entry name" value="BRCT"/>
    <property type="match status" value="1"/>
</dbReference>
<dbReference type="EMBL" id="LAEV01001306">
    <property type="protein sequence ID" value="KKA28450.1"/>
    <property type="molecule type" value="Genomic_DNA"/>
</dbReference>
<dbReference type="Gene3D" id="3.40.50.10190">
    <property type="entry name" value="BRCT domain"/>
    <property type="match status" value="1"/>
</dbReference>
<evidence type="ECO:0000256" key="2">
    <source>
        <dbReference type="ARBA" id="ARBA00022676"/>
    </source>
</evidence>
<name>A0A0F4ZDZ7_9PEZI</name>
<dbReference type="PROSITE" id="PS51059">
    <property type="entry name" value="PARP_CATALYTIC"/>
    <property type="match status" value="1"/>
</dbReference>
<feature type="domain" description="PARP catalytic" evidence="18">
    <location>
        <begin position="452"/>
        <end position="687"/>
    </location>
</feature>
<reference evidence="21 22" key="1">
    <citation type="submission" date="2015-03" db="EMBL/GenBank/DDBJ databases">
        <authorList>
            <person name="Radwan O."/>
            <person name="Al-Naeli F.A."/>
            <person name="Rendon G.A."/>
            <person name="Fields C."/>
        </authorList>
    </citation>
    <scope>NUCLEOTIDE SEQUENCE [LARGE SCALE GENOMIC DNA]</scope>
    <source>
        <strain evidence="21">CR-DP1</strain>
    </source>
</reference>
<feature type="region of interest" description="Disordered" evidence="16">
    <location>
        <begin position="104"/>
        <end position="151"/>
    </location>
</feature>
<dbReference type="CDD" id="cd07997">
    <property type="entry name" value="WGR_PARP"/>
    <property type="match status" value="1"/>
</dbReference>
<dbReference type="FunFam" id="3.90.228.10:FF:000002">
    <property type="entry name" value="Poly [ADP-ribose] polymerase"/>
    <property type="match status" value="1"/>
</dbReference>
<comment type="subcellular location">
    <subcellularLocation>
        <location evidence="1">Nucleus</location>
    </subcellularLocation>
</comment>
<evidence type="ECO:0000256" key="16">
    <source>
        <dbReference type="SAM" id="MobiDB-lite"/>
    </source>
</evidence>
<evidence type="ECO:0000256" key="5">
    <source>
        <dbReference type="ARBA" id="ARBA00022723"/>
    </source>
</evidence>
<keyword evidence="6" id="KW-0677">Repeat</keyword>
<dbReference type="Gene3D" id="1.20.142.10">
    <property type="entry name" value="Poly(ADP-ribose) polymerase, regulatory domain"/>
    <property type="match status" value="1"/>
</dbReference>